<keyword evidence="3" id="KW-1185">Reference proteome</keyword>
<dbReference type="Proteomes" id="UP000006671">
    <property type="component" value="Unassembled WGS sequence"/>
</dbReference>
<dbReference type="VEuPathDB" id="AmoebaDB:NAEGRDRAFT_65944"/>
<dbReference type="KEGG" id="ngr:NAEGRDRAFT_65944"/>
<organism evidence="3">
    <name type="scientific">Naegleria gruberi</name>
    <name type="common">Amoeba</name>
    <dbReference type="NCBI Taxonomy" id="5762"/>
    <lineage>
        <taxon>Eukaryota</taxon>
        <taxon>Discoba</taxon>
        <taxon>Heterolobosea</taxon>
        <taxon>Tetramitia</taxon>
        <taxon>Eutetramitia</taxon>
        <taxon>Vahlkampfiidae</taxon>
        <taxon>Naegleria</taxon>
    </lineage>
</organism>
<dbReference type="SUPFAM" id="SSF48371">
    <property type="entry name" value="ARM repeat"/>
    <property type="match status" value="1"/>
</dbReference>
<proteinExistence type="predicted"/>
<dbReference type="GeneID" id="8859296"/>
<name>D2VAR0_NAEGR</name>
<evidence type="ECO:0000313" key="2">
    <source>
        <dbReference type="EMBL" id="EFC45995.1"/>
    </source>
</evidence>
<reference evidence="2 3" key="1">
    <citation type="journal article" date="2010" name="Cell">
        <title>The genome of Naegleria gruberi illuminates early eukaryotic versatility.</title>
        <authorList>
            <person name="Fritz-Laylin L.K."/>
            <person name="Prochnik S.E."/>
            <person name="Ginger M.L."/>
            <person name="Dacks J.B."/>
            <person name="Carpenter M.L."/>
            <person name="Field M.C."/>
            <person name="Kuo A."/>
            <person name="Paredez A."/>
            <person name="Chapman J."/>
            <person name="Pham J."/>
            <person name="Shu S."/>
            <person name="Neupane R."/>
            <person name="Cipriano M."/>
            <person name="Mancuso J."/>
            <person name="Tu H."/>
            <person name="Salamov A."/>
            <person name="Lindquist E."/>
            <person name="Shapiro H."/>
            <person name="Lucas S."/>
            <person name="Grigoriev I.V."/>
            <person name="Cande W.Z."/>
            <person name="Fulton C."/>
            <person name="Rokhsar D.S."/>
            <person name="Dawson S.C."/>
        </authorList>
    </citation>
    <scope>NUCLEOTIDE SEQUENCE [LARGE SCALE GENOMIC DNA]</scope>
    <source>
        <strain evidence="2 3">NEG-M</strain>
    </source>
</reference>
<sequence length="1318" mass="152485">MQQKEEFIHHLDGLMNVQNLHDQGMTPQDVDLLLWKRGKKSSELVHGKLEEMKMGEQEIGQLIDQLLESKSDDQVRENRIGVILAIVYELRSEKLIQLITDRNTPIMIVDLIVKNLTRILKDQDEFMKFFNEKYDKLNDHVRIRIERCVRKTKPKWIPQLLSTLLERKAPSRECMCTLGHLESNPENDILIVKVLKDLKIELNDMMFSPLFRKHTKAMSTFLKDRIEEICGNNPQKAAQYFNSQKLPVFLLKQFPNFAWELISKYLVNPFLENKCQKLYLNKFWYIPTFYTHPSFVETTEKIISLTKDPSLIHARQLVNRLTIKQLAKILFAIIESFGYSRSTHAKHFIGILLFNKAKHYANRNVLFENMYSLGLNKEKFINWIVNNCQTDQIPMILNILPWDIASAVAERIYQLRKKEVFKNSSEESIYWKYFFNLDDNDQRNQFKNACSNPVGEVRACVLRDLLLCSLMSGKQVRETLEFIETRMKNDTEVQSRLFNQYNRDNSIDSFLGIHFKDHSELILNILSKVNSYSASSIYQALISQNMTNVEILKRIIISMEKTSNSSSRAVSFRKEVHQELMNHFKPTLEEMARNGSYELISFLFESIENPVKYDYINEFVANYIENVIPETTSNIPPKLLKGLVEVYLKSDPKNISKRVKVILDKYPLSFQLSVVQRALLDKRNIPDPELVSKFLPDHVLEFEELNLSLSSQSPLVWKPEVLSSLHLETFAPKQLLQSFSTYYKDYLFKVCRTGEISNFYCSRYSEFSERKQTLLILPKLLYERPMLDDLVQFIDEKILSNISLENVVPTMGRGRGRGRGRGGGRMSAPRSVPRQPRAIELNVEDAAVKSLAKLVRTNSQHPLEHLDWILENITSENVMYFYSALNRLSKHEPGFVRKFIEILKGKFSSGPKENFTISIQKVFICFFKQHAEFSGNHPLVNEIADFLLHLWDLKLHKDVQVAIVQTAKKIISKAKEYDLYAKLERLFKDAATHEYQAVVEELALYVPTLNEKIAQDFFTLSLQALQHKDSGNSQSKVWHRISQAVLSLDMRAFSNSFDAMSLFNSYLIDALLLFGASKDTSVTDIAIATITTQLLENTKQVSELLLEKIVKPLFTDDKLKTLNLEFDRPISTRLQYLAKQIATTITGTYSTISEETLNDIQQLILDWIGLTKTLEERISHACLVSSITNWSNKDSIIENSIKRVANLFVDMPDLKIAGLTTLCHNSSLFILTNEHSDSTTQAVSHILQNHSQYSQDELILAVALLKLIPVNPDIENLMKIINNLTPTYPLLAITYFIKTESDQDKGKNQRFPFRRHGY</sequence>
<accession>D2VAR0</accession>
<dbReference type="InParanoid" id="D2VAR0"/>
<evidence type="ECO:0000256" key="1">
    <source>
        <dbReference type="SAM" id="MobiDB-lite"/>
    </source>
</evidence>
<protein>
    <submittedName>
        <fullName evidence="2">Predicted protein</fullName>
    </submittedName>
</protein>
<dbReference type="RefSeq" id="XP_002678739.1">
    <property type="nucleotide sequence ID" value="XM_002678693.1"/>
</dbReference>
<feature type="region of interest" description="Disordered" evidence="1">
    <location>
        <begin position="810"/>
        <end position="831"/>
    </location>
</feature>
<evidence type="ECO:0000313" key="3">
    <source>
        <dbReference type="Proteomes" id="UP000006671"/>
    </source>
</evidence>
<gene>
    <name evidence="2" type="ORF">NAEGRDRAFT_65944</name>
</gene>
<dbReference type="EMBL" id="GG738860">
    <property type="protein sequence ID" value="EFC45995.1"/>
    <property type="molecule type" value="Genomic_DNA"/>
</dbReference>
<dbReference type="InterPro" id="IPR016024">
    <property type="entry name" value="ARM-type_fold"/>
</dbReference>